<comment type="similarity">
    <text evidence="1">Belongs to the ParB family.</text>
</comment>
<keyword evidence="5" id="KW-0614">Plasmid</keyword>
<dbReference type="InterPro" id="IPR004437">
    <property type="entry name" value="ParB/RepB/Spo0J"/>
</dbReference>
<dbReference type="KEGG" id="saqt:GJV85_13300"/>
<proteinExistence type="inferred from homology"/>
<dbReference type="Pfam" id="PF02195">
    <property type="entry name" value="ParB_N"/>
    <property type="match status" value="1"/>
</dbReference>
<name>A0A975GDW3_9BACT</name>
<dbReference type="EMBL" id="CP046073">
    <property type="protein sequence ID" value="QSZ43146.1"/>
    <property type="molecule type" value="Genomic_DNA"/>
</dbReference>
<evidence type="ECO:0000256" key="1">
    <source>
        <dbReference type="ARBA" id="ARBA00006295"/>
    </source>
</evidence>
<dbReference type="InterPro" id="IPR050336">
    <property type="entry name" value="Chromosome_partition/occlusion"/>
</dbReference>
<evidence type="ECO:0000256" key="2">
    <source>
        <dbReference type="ARBA" id="ARBA00022829"/>
    </source>
</evidence>
<dbReference type="Pfam" id="PF17762">
    <property type="entry name" value="HTH_ParB"/>
    <property type="match status" value="1"/>
</dbReference>
<dbReference type="InterPro" id="IPR041468">
    <property type="entry name" value="HTH_ParB/Spo0J"/>
</dbReference>
<geneLocation type="plasmid" evidence="5 6">
    <name>pSULFM1</name>
</geneLocation>
<dbReference type="InterPro" id="IPR036086">
    <property type="entry name" value="ParB/Sulfiredoxin_sf"/>
</dbReference>
<reference evidence="5" key="2">
    <citation type="submission" date="2021-04" db="EMBL/GenBank/DDBJ databases">
        <title>Isolation and characterization of a novel species of the genus Sulfurimonas.</title>
        <authorList>
            <person name="Fukui M."/>
        </authorList>
    </citation>
    <scope>NUCLEOTIDE SEQUENCE</scope>
    <source>
        <strain evidence="5">H1576</strain>
        <plasmid evidence="5">pSULFM1</plasmid>
    </source>
</reference>
<evidence type="ECO:0000313" key="6">
    <source>
        <dbReference type="Proteomes" id="UP000671852"/>
    </source>
</evidence>
<dbReference type="Proteomes" id="UP000671852">
    <property type="component" value="Plasmid pSULFM1"/>
</dbReference>
<accession>A0A975GDW3</accession>
<dbReference type="SUPFAM" id="SSF110849">
    <property type="entry name" value="ParB/Sulfiredoxin"/>
    <property type="match status" value="1"/>
</dbReference>
<dbReference type="SMART" id="SM00470">
    <property type="entry name" value="ParB"/>
    <property type="match status" value="1"/>
</dbReference>
<evidence type="ECO:0000313" key="5">
    <source>
        <dbReference type="EMBL" id="QSZ43146.1"/>
    </source>
</evidence>
<dbReference type="Gene3D" id="1.10.10.2830">
    <property type="match status" value="1"/>
</dbReference>
<dbReference type="SUPFAM" id="SSF109709">
    <property type="entry name" value="KorB DNA-binding domain-like"/>
    <property type="match status" value="1"/>
</dbReference>
<dbReference type="PANTHER" id="PTHR33375:SF1">
    <property type="entry name" value="CHROMOSOME-PARTITIONING PROTEIN PARB-RELATED"/>
    <property type="match status" value="1"/>
</dbReference>
<evidence type="ECO:0000259" key="4">
    <source>
        <dbReference type="SMART" id="SM00470"/>
    </source>
</evidence>
<dbReference type="PANTHER" id="PTHR33375">
    <property type="entry name" value="CHROMOSOME-PARTITIONING PROTEIN PARB-RELATED"/>
    <property type="match status" value="1"/>
</dbReference>
<protein>
    <submittedName>
        <fullName evidence="5">ParB/RepB/Spo0J family partition protein</fullName>
    </submittedName>
</protein>
<dbReference type="AlphaFoldDB" id="A0A975GDW3"/>
<dbReference type="NCBIfam" id="TIGR00180">
    <property type="entry name" value="parB_part"/>
    <property type="match status" value="1"/>
</dbReference>
<keyword evidence="2" id="KW-0159">Chromosome partition</keyword>
<dbReference type="GO" id="GO:0003677">
    <property type="term" value="F:DNA binding"/>
    <property type="evidence" value="ECO:0007669"/>
    <property type="project" value="InterPro"/>
</dbReference>
<evidence type="ECO:0000256" key="3">
    <source>
        <dbReference type="SAM" id="Coils"/>
    </source>
</evidence>
<organism evidence="5 6">
    <name type="scientific">Sulfurimonas aquatica</name>
    <dbReference type="NCBI Taxonomy" id="2672570"/>
    <lineage>
        <taxon>Bacteria</taxon>
        <taxon>Pseudomonadati</taxon>
        <taxon>Campylobacterota</taxon>
        <taxon>Epsilonproteobacteria</taxon>
        <taxon>Campylobacterales</taxon>
        <taxon>Sulfurimonadaceae</taxon>
        <taxon>Sulfurimonas</taxon>
    </lineage>
</organism>
<feature type="domain" description="ParB-like N-terminal" evidence="4">
    <location>
        <begin position="39"/>
        <end position="131"/>
    </location>
</feature>
<keyword evidence="3" id="KW-0175">Coiled coil</keyword>
<dbReference type="GO" id="GO:0007059">
    <property type="term" value="P:chromosome segregation"/>
    <property type="evidence" value="ECO:0007669"/>
    <property type="project" value="UniProtKB-KW"/>
</dbReference>
<dbReference type="Gene3D" id="3.90.1530.30">
    <property type="match status" value="1"/>
</dbReference>
<dbReference type="GO" id="GO:0005694">
    <property type="term" value="C:chromosome"/>
    <property type="evidence" value="ECO:0007669"/>
    <property type="project" value="TreeGrafter"/>
</dbReference>
<gene>
    <name evidence="5" type="ORF">GJV85_13300</name>
</gene>
<sequence>MAKKRNRITSEMSKTIAESSPLIKKATTKVVTEDSNNLIEVGLNLLIDNPFQPRIDINVHSLNELISSIEQNGLLQPIVITEKNEDGKHIIIAGHRRYEAFKIMGRDSIKATTLKDIADKDLAILSLTENLMRENLHPIENAIAIKNILDNNIVESQNKLAEYVGLSKGYVSKLMNILKLPTSIIQVIKDDNYTDINILLLLNKLDDVETMLTVYKYVKNLTRSEAEKYIKINYLEQKTQTKEVATIKTSKSKIALDINIKMLSSEENKEVLNKIEKLQHEIESLYAVWGK</sequence>
<reference evidence="5" key="1">
    <citation type="submission" date="2019-11" db="EMBL/GenBank/DDBJ databases">
        <authorList>
            <person name="Kojima H."/>
        </authorList>
    </citation>
    <scope>NUCLEOTIDE SEQUENCE</scope>
    <source>
        <strain evidence="5">H1576</strain>
        <plasmid evidence="5">pSULFM1</plasmid>
    </source>
</reference>
<dbReference type="InterPro" id="IPR003115">
    <property type="entry name" value="ParB_N"/>
</dbReference>
<feature type="coiled-coil region" evidence="3">
    <location>
        <begin position="261"/>
        <end position="288"/>
    </location>
</feature>
<keyword evidence="6" id="KW-1185">Reference proteome</keyword>
<dbReference type="RefSeq" id="WP_207563243.1">
    <property type="nucleotide sequence ID" value="NZ_CP046073.1"/>
</dbReference>